<comment type="caution">
    <text evidence="1">The sequence shown here is derived from an EMBL/GenBank/DDBJ whole genome shotgun (WGS) entry which is preliminary data.</text>
</comment>
<protein>
    <submittedName>
        <fullName evidence="1">Uncharacterized protein</fullName>
    </submittedName>
</protein>
<proteinExistence type="predicted"/>
<gene>
    <name evidence="1" type="ORF">B0I35DRAFT_94129</name>
</gene>
<keyword evidence="2" id="KW-1185">Reference proteome</keyword>
<dbReference type="OrthoDB" id="5150816at2759"/>
<reference evidence="1" key="1">
    <citation type="journal article" date="2021" name="Nat. Commun.">
        <title>Genetic determinants of endophytism in the Arabidopsis root mycobiome.</title>
        <authorList>
            <person name="Mesny F."/>
            <person name="Miyauchi S."/>
            <person name="Thiergart T."/>
            <person name="Pickel B."/>
            <person name="Atanasova L."/>
            <person name="Karlsson M."/>
            <person name="Huettel B."/>
            <person name="Barry K.W."/>
            <person name="Haridas S."/>
            <person name="Chen C."/>
            <person name="Bauer D."/>
            <person name="Andreopoulos W."/>
            <person name="Pangilinan J."/>
            <person name="LaButti K."/>
            <person name="Riley R."/>
            <person name="Lipzen A."/>
            <person name="Clum A."/>
            <person name="Drula E."/>
            <person name="Henrissat B."/>
            <person name="Kohler A."/>
            <person name="Grigoriev I.V."/>
            <person name="Martin F.M."/>
            <person name="Hacquard S."/>
        </authorList>
    </citation>
    <scope>NUCLEOTIDE SEQUENCE</scope>
    <source>
        <strain evidence="1">MPI-CAGE-CH-0235</strain>
    </source>
</reference>
<dbReference type="EMBL" id="JAGPNK010000014">
    <property type="protein sequence ID" value="KAH7309140.1"/>
    <property type="molecule type" value="Genomic_DNA"/>
</dbReference>
<name>A0A8K0SJB8_9HYPO</name>
<sequence>MQNLELRDVDITCFTVFCTAYGVSSIQLNGDSRKHVGPLKRGIARTYYLARGESFRSVTLVTGTQPPPYPEKQGFFLIMMTSHGRSLYYGPSCIGSLPNARFLNVNQDPTESVAGIFLDPTTPMLIFRDTIGVTLYQKEPFCHLDTAFSLPAIRRLEPSSFLSMSDSTWHLTKCRFVNVQEIQLQKFDERCKGIRVEHQDSRIEVLGQWDPSNAAATSCVYKSCDGPLSALVFTYSQTPEPTKRYVKRIEPVPSIPFRESPPGVFVWHNLESELAWWFTEYSDHIEAWNGVDETFRIPATSQIPPTMGK</sequence>
<accession>A0A8K0SJB8</accession>
<organism evidence="1 2">
    <name type="scientific">Stachybotrys elegans</name>
    <dbReference type="NCBI Taxonomy" id="80388"/>
    <lineage>
        <taxon>Eukaryota</taxon>
        <taxon>Fungi</taxon>
        <taxon>Dikarya</taxon>
        <taxon>Ascomycota</taxon>
        <taxon>Pezizomycotina</taxon>
        <taxon>Sordariomycetes</taxon>
        <taxon>Hypocreomycetidae</taxon>
        <taxon>Hypocreales</taxon>
        <taxon>Stachybotryaceae</taxon>
        <taxon>Stachybotrys</taxon>
    </lineage>
</organism>
<dbReference type="Proteomes" id="UP000813444">
    <property type="component" value="Unassembled WGS sequence"/>
</dbReference>
<evidence type="ECO:0000313" key="2">
    <source>
        <dbReference type="Proteomes" id="UP000813444"/>
    </source>
</evidence>
<evidence type="ECO:0000313" key="1">
    <source>
        <dbReference type="EMBL" id="KAH7309140.1"/>
    </source>
</evidence>
<dbReference type="AlphaFoldDB" id="A0A8K0SJB8"/>